<dbReference type="EMBL" id="SSTD01020080">
    <property type="protein sequence ID" value="TYJ95883.1"/>
    <property type="molecule type" value="Genomic_DNA"/>
</dbReference>
<dbReference type="Proteomes" id="UP000321393">
    <property type="component" value="Unassembled WGS sequence"/>
</dbReference>
<evidence type="ECO:0000313" key="2">
    <source>
        <dbReference type="EMBL" id="TYJ95883.1"/>
    </source>
</evidence>
<reference evidence="3 4" key="1">
    <citation type="submission" date="2019-08" db="EMBL/GenBank/DDBJ databases">
        <title>Draft genome sequences of two oriental melons (Cucumis melo L. var makuwa).</title>
        <authorList>
            <person name="Kwon S.-Y."/>
        </authorList>
    </citation>
    <scope>NUCLEOTIDE SEQUENCE [LARGE SCALE GENOMIC DNA]</scope>
    <source>
        <strain evidence="4">cv. Chang Bougi</strain>
        <strain evidence="3">cv. SW 3</strain>
        <tissue evidence="1">Leaf</tissue>
    </source>
</reference>
<dbReference type="AlphaFoldDB" id="A0A5A7T5R0"/>
<protein>
    <submittedName>
        <fullName evidence="1">Retrotransposon protein</fullName>
    </submittedName>
</protein>
<dbReference type="Proteomes" id="UP000321947">
    <property type="component" value="Unassembled WGS sequence"/>
</dbReference>
<evidence type="ECO:0000313" key="4">
    <source>
        <dbReference type="Proteomes" id="UP000321947"/>
    </source>
</evidence>
<dbReference type="EMBL" id="SSTE01019218">
    <property type="protein sequence ID" value="KAA0036815.1"/>
    <property type="molecule type" value="Genomic_DNA"/>
</dbReference>
<evidence type="ECO:0000313" key="1">
    <source>
        <dbReference type="EMBL" id="KAA0036815.1"/>
    </source>
</evidence>
<accession>A0A5A7T5R0</accession>
<evidence type="ECO:0000313" key="3">
    <source>
        <dbReference type="Proteomes" id="UP000321393"/>
    </source>
</evidence>
<name>A0A5A7T5R0_CUCMM</name>
<proteinExistence type="predicted"/>
<dbReference type="PANTHER" id="PTHR46250:SF18">
    <property type="entry name" value="MYB_SANT-LIKE DOMAIN-CONTAINING PROTEIN"/>
    <property type="match status" value="1"/>
</dbReference>
<organism evidence="1 3">
    <name type="scientific">Cucumis melo var. makuwa</name>
    <name type="common">Oriental melon</name>
    <dbReference type="NCBI Taxonomy" id="1194695"/>
    <lineage>
        <taxon>Eukaryota</taxon>
        <taxon>Viridiplantae</taxon>
        <taxon>Streptophyta</taxon>
        <taxon>Embryophyta</taxon>
        <taxon>Tracheophyta</taxon>
        <taxon>Spermatophyta</taxon>
        <taxon>Magnoliopsida</taxon>
        <taxon>eudicotyledons</taxon>
        <taxon>Gunneridae</taxon>
        <taxon>Pentapetalae</taxon>
        <taxon>rosids</taxon>
        <taxon>fabids</taxon>
        <taxon>Cucurbitales</taxon>
        <taxon>Cucurbitaceae</taxon>
        <taxon>Benincaseae</taxon>
        <taxon>Cucumis</taxon>
    </lineage>
</organism>
<gene>
    <name evidence="2" type="ORF">E5676_scaffold110G001800</name>
    <name evidence="1" type="ORF">E6C27_scaffold20G001110</name>
</gene>
<dbReference type="OrthoDB" id="1748457at2759"/>
<comment type="caution">
    <text evidence="1">The sequence shown here is derived from an EMBL/GenBank/DDBJ whole genome shotgun (WGS) entry which is preliminary data.</text>
</comment>
<dbReference type="PANTHER" id="PTHR46250">
    <property type="entry name" value="MYB/SANT-LIKE DNA-BINDING DOMAIN PROTEIN-RELATED"/>
    <property type="match status" value="1"/>
</dbReference>
<sequence>MTSCDDIDEVDEGDSAYTTIAAIEDIQFIDTTTDGFGWNDEVKCIIAENELFDNWVKSHLATKGLLNKPFPYYDKLTYVFGSDRAMGRFAEMFADVGSNEPARYERFDIPDENKKFPSVYN</sequence>